<dbReference type="GO" id="GO:0005829">
    <property type="term" value="C:cytosol"/>
    <property type="evidence" value="ECO:0007669"/>
    <property type="project" value="TreeGrafter"/>
</dbReference>
<dbReference type="PIRSF" id="PIRSF006755">
    <property type="entry name" value="DTB_synth"/>
    <property type="match status" value="1"/>
</dbReference>
<dbReference type="UniPathway" id="UPA00078"/>
<keyword evidence="2 9" id="KW-0436">Ligase</keyword>
<evidence type="ECO:0000256" key="6">
    <source>
        <dbReference type="ARBA" id="ARBA00022840"/>
    </source>
</evidence>
<organism evidence="9">
    <name type="scientific">hydrothermal vent metagenome</name>
    <dbReference type="NCBI Taxonomy" id="652676"/>
    <lineage>
        <taxon>unclassified sequences</taxon>
        <taxon>metagenomes</taxon>
        <taxon>ecological metagenomes</taxon>
    </lineage>
</organism>
<dbReference type="PANTHER" id="PTHR43210">
    <property type="entry name" value="DETHIOBIOTIN SYNTHETASE"/>
    <property type="match status" value="1"/>
</dbReference>
<dbReference type="EMBL" id="FPHR01000002">
    <property type="protein sequence ID" value="SFV76471.1"/>
    <property type="molecule type" value="Genomic_DNA"/>
</dbReference>
<keyword evidence="7" id="KW-0460">Magnesium</keyword>
<reference evidence="9" key="1">
    <citation type="submission" date="2016-10" db="EMBL/GenBank/DDBJ databases">
        <authorList>
            <person name="de Groot N.N."/>
        </authorList>
    </citation>
    <scope>NUCLEOTIDE SEQUENCE</scope>
</reference>
<evidence type="ECO:0000256" key="8">
    <source>
        <dbReference type="ARBA" id="ARBA00047386"/>
    </source>
</evidence>
<sequence length="211" mass="22844">MKGLFISGSGTNVGKTFIAERLIRLLSKTRSVAVRKPVESDCKVVNGMLITHDAVALQKAGNIVENINNVCRYQFTQCSSGESASIASDKVLGLTDLVDACQSNNYVVVEGAGGLLSPIALDTLNIDLAATLKLPLVLVVKDELGAVNQALLVIKVAEQYNLKIACVVLNQIIENTLDNAIAIKRYSDCKVVIYNEKKLDLFESEIDRVFT</sequence>
<dbReference type="EC" id="6.3.3.3" evidence="9"/>
<dbReference type="GO" id="GO:0005524">
    <property type="term" value="F:ATP binding"/>
    <property type="evidence" value="ECO:0007669"/>
    <property type="project" value="UniProtKB-KW"/>
</dbReference>
<dbReference type="InterPro" id="IPR004472">
    <property type="entry name" value="DTB_synth_BioD"/>
</dbReference>
<keyword evidence="3" id="KW-0479">Metal-binding</keyword>
<keyword evidence="5" id="KW-0093">Biotin biosynthesis</keyword>
<dbReference type="GO" id="GO:0009102">
    <property type="term" value="P:biotin biosynthetic process"/>
    <property type="evidence" value="ECO:0007669"/>
    <property type="project" value="UniProtKB-UniPathway"/>
</dbReference>
<evidence type="ECO:0000313" key="9">
    <source>
        <dbReference type="EMBL" id="SFV76471.1"/>
    </source>
</evidence>
<dbReference type="PANTHER" id="PTHR43210:SF2">
    <property type="entry name" value="ATP-DEPENDENT DETHIOBIOTIN SYNTHETASE BIOD 2"/>
    <property type="match status" value="1"/>
</dbReference>
<dbReference type="Gene3D" id="3.40.50.300">
    <property type="entry name" value="P-loop containing nucleotide triphosphate hydrolases"/>
    <property type="match status" value="1"/>
</dbReference>
<evidence type="ECO:0000256" key="4">
    <source>
        <dbReference type="ARBA" id="ARBA00022741"/>
    </source>
</evidence>
<dbReference type="NCBIfam" id="TIGR00347">
    <property type="entry name" value="bioD"/>
    <property type="match status" value="1"/>
</dbReference>
<dbReference type="SUPFAM" id="SSF52540">
    <property type="entry name" value="P-loop containing nucleoside triphosphate hydrolases"/>
    <property type="match status" value="1"/>
</dbReference>
<keyword evidence="4" id="KW-0547">Nucleotide-binding</keyword>
<evidence type="ECO:0000256" key="2">
    <source>
        <dbReference type="ARBA" id="ARBA00022598"/>
    </source>
</evidence>
<accession>A0A1W1D785</accession>
<evidence type="ECO:0000256" key="5">
    <source>
        <dbReference type="ARBA" id="ARBA00022756"/>
    </source>
</evidence>
<dbReference type="CDD" id="cd03109">
    <property type="entry name" value="DTBS"/>
    <property type="match status" value="1"/>
</dbReference>
<protein>
    <submittedName>
        <fullName evidence="9">Dethiobiotin synthetase</fullName>
        <ecNumber evidence="9">6.3.3.3</ecNumber>
    </submittedName>
</protein>
<evidence type="ECO:0000256" key="7">
    <source>
        <dbReference type="ARBA" id="ARBA00022842"/>
    </source>
</evidence>
<dbReference type="HAMAP" id="MF_00336">
    <property type="entry name" value="BioD"/>
    <property type="match status" value="1"/>
</dbReference>
<comment type="catalytic activity">
    <reaction evidence="8">
        <text>(7R,8S)-8-amino-7-(carboxyamino)nonanoate + ATP = (4R,5S)-dethiobiotin + ADP + phosphate + H(+)</text>
        <dbReference type="Rhea" id="RHEA:63684"/>
        <dbReference type="ChEBI" id="CHEBI:15378"/>
        <dbReference type="ChEBI" id="CHEBI:30616"/>
        <dbReference type="ChEBI" id="CHEBI:43474"/>
        <dbReference type="ChEBI" id="CHEBI:149470"/>
        <dbReference type="ChEBI" id="CHEBI:149473"/>
        <dbReference type="ChEBI" id="CHEBI:456216"/>
    </reaction>
</comment>
<evidence type="ECO:0000256" key="3">
    <source>
        <dbReference type="ARBA" id="ARBA00022723"/>
    </source>
</evidence>
<dbReference type="GO" id="GO:0004141">
    <property type="term" value="F:dethiobiotin synthase activity"/>
    <property type="evidence" value="ECO:0007669"/>
    <property type="project" value="UniProtKB-EC"/>
</dbReference>
<keyword evidence="1" id="KW-0963">Cytoplasm</keyword>
<dbReference type="InterPro" id="IPR027417">
    <property type="entry name" value="P-loop_NTPase"/>
</dbReference>
<keyword evidence="6" id="KW-0067">ATP-binding</keyword>
<dbReference type="AlphaFoldDB" id="A0A1W1D785"/>
<evidence type="ECO:0000256" key="1">
    <source>
        <dbReference type="ARBA" id="ARBA00022490"/>
    </source>
</evidence>
<proteinExistence type="inferred from homology"/>
<name>A0A1W1D785_9ZZZZ</name>
<dbReference type="Pfam" id="PF13500">
    <property type="entry name" value="AAA_26"/>
    <property type="match status" value="1"/>
</dbReference>
<gene>
    <name evidence="9" type="ORF">MNB_SUP05-4-561</name>
</gene>
<dbReference type="GO" id="GO:0000287">
    <property type="term" value="F:magnesium ion binding"/>
    <property type="evidence" value="ECO:0007669"/>
    <property type="project" value="InterPro"/>
</dbReference>